<dbReference type="EMBL" id="BAABDK010000030">
    <property type="protein sequence ID" value="GAA4048873.1"/>
    <property type="molecule type" value="Genomic_DNA"/>
</dbReference>
<feature type="binding site" evidence="3">
    <location>
        <position position="188"/>
    </location>
    <ligand>
        <name>substrate</name>
    </ligand>
</feature>
<comment type="function">
    <text evidence="3">Catalyzes the stereoinversion of LL-2,6-diaminopimelate (L,L-DAP) to meso-diaminopimelate (meso-DAP), a precursor of L-lysine and an essential component of the bacterial peptidoglycan.</text>
</comment>
<feature type="binding site" evidence="3">
    <location>
        <begin position="84"/>
        <end position="85"/>
    </location>
    <ligand>
        <name>substrate</name>
    </ligand>
</feature>
<evidence type="ECO:0000256" key="4">
    <source>
        <dbReference type="NCBIfam" id="TIGR00652"/>
    </source>
</evidence>
<keyword evidence="2 3" id="KW-0413">Isomerase</keyword>
<keyword evidence="6" id="KW-1185">Reference proteome</keyword>
<comment type="catalytic activity">
    <reaction evidence="3">
        <text>(2S,6S)-2,6-diaminopimelate = meso-2,6-diaminopimelate</text>
        <dbReference type="Rhea" id="RHEA:15393"/>
        <dbReference type="ChEBI" id="CHEBI:57609"/>
        <dbReference type="ChEBI" id="CHEBI:57791"/>
        <dbReference type="EC" id="5.1.1.7"/>
    </reaction>
</comment>
<reference evidence="6" key="1">
    <citation type="journal article" date="2019" name="Int. J. Syst. Evol. Microbiol.">
        <title>The Global Catalogue of Microorganisms (GCM) 10K type strain sequencing project: providing services to taxonomists for standard genome sequencing and annotation.</title>
        <authorList>
            <consortium name="The Broad Institute Genomics Platform"/>
            <consortium name="The Broad Institute Genome Sequencing Center for Infectious Disease"/>
            <person name="Wu L."/>
            <person name="Ma J."/>
        </authorList>
    </citation>
    <scope>NUCLEOTIDE SEQUENCE [LARGE SCALE GENOMIC DNA]</scope>
    <source>
        <strain evidence="6">JCM 17225</strain>
    </source>
</reference>
<feature type="site" description="Could be important to modulate the pK values of the two catalytic cysteine residues" evidence="3">
    <location>
        <position position="151"/>
    </location>
</feature>
<dbReference type="SUPFAM" id="SSF54506">
    <property type="entry name" value="Diaminopimelate epimerase-like"/>
    <property type="match status" value="2"/>
</dbReference>
<protein>
    <recommendedName>
        <fullName evidence="3 4">Diaminopimelate epimerase</fullName>
        <shortName evidence="3">DAP epimerase</shortName>
        <ecNumber evidence="3 4">5.1.1.7</ecNumber>
    </recommendedName>
    <alternativeName>
        <fullName evidence="3">PLP-independent amino acid racemase</fullName>
    </alternativeName>
</protein>
<dbReference type="PANTHER" id="PTHR31689:SF0">
    <property type="entry name" value="DIAMINOPIMELATE EPIMERASE"/>
    <property type="match status" value="1"/>
</dbReference>
<accession>A0ABP7UP58</accession>
<keyword evidence="3" id="KW-0457">Lysine biosynthesis</keyword>
<evidence type="ECO:0000256" key="1">
    <source>
        <dbReference type="ARBA" id="ARBA00010219"/>
    </source>
</evidence>
<keyword evidence="3" id="KW-0963">Cytoplasm</keyword>
<dbReference type="EC" id="5.1.1.7" evidence="3 4"/>
<name>A0ABP7UP58_9BACT</name>
<gene>
    <name evidence="3 5" type="primary">dapF</name>
    <name evidence="5" type="ORF">GCM10022409_39280</name>
</gene>
<dbReference type="Pfam" id="PF01678">
    <property type="entry name" value="DAP_epimerase"/>
    <property type="match status" value="2"/>
</dbReference>
<comment type="pathway">
    <text evidence="3">Amino-acid biosynthesis; L-lysine biosynthesis via DAP pathway; DL-2,6-diaminopimelate from LL-2,6-diaminopimelate: step 1/1.</text>
</comment>
<feature type="binding site" evidence="3">
    <location>
        <begin position="219"/>
        <end position="220"/>
    </location>
    <ligand>
        <name>substrate</name>
    </ligand>
</feature>
<comment type="caution">
    <text evidence="3">Lacks conserved residue(s) required for the propagation of feature annotation.</text>
</comment>
<evidence type="ECO:0000313" key="6">
    <source>
        <dbReference type="Proteomes" id="UP001501469"/>
    </source>
</evidence>
<dbReference type="InterPro" id="IPR001653">
    <property type="entry name" value="DAP_epimerase_DapF"/>
</dbReference>
<evidence type="ECO:0000256" key="2">
    <source>
        <dbReference type="ARBA" id="ARBA00023235"/>
    </source>
</evidence>
<feature type="binding site" evidence="3">
    <location>
        <begin position="208"/>
        <end position="209"/>
    </location>
    <ligand>
        <name>substrate</name>
    </ligand>
</feature>
<feature type="active site" description="Proton acceptor" evidence="3">
    <location>
        <position position="218"/>
    </location>
</feature>
<organism evidence="5 6">
    <name type="scientific">Hymenobacter glaciei</name>
    <dbReference type="NCBI Taxonomy" id="877209"/>
    <lineage>
        <taxon>Bacteria</taxon>
        <taxon>Pseudomonadati</taxon>
        <taxon>Bacteroidota</taxon>
        <taxon>Cytophagia</taxon>
        <taxon>Cytophagales</taxon>
        <taxon>Hymenobacteraceae</taxon>
        <taxon>Hymenobacter</taxon>
    </lineage>
</organism>
<comment type="similarity">
    <text evidence="1 3">Belongs to the diaminopimelate epimerase family.</text>
</comment>
<evidence type="ECO:0000313" key="5">
    <source>
        <dbReference type="EMBL" id="GAA4048873.1"/>
    </source>
</evidence>
<feature type="binding site" evidence="3">
    <location>
        <position position="22"/>
    </location>
    <ligand>
        <name>substrate</name>
    </ligand>
</feature>
<proteinExistence type="inferred from homology"/>
<dbReference type="HAMAP" id="MF_00197">
    <property type="entry name" value="DAP_epimerase"/>
    <property type="match status" value="1"/>
</dbReference>
<feature type="binding site" evidence="3">
    <location>
        <position position="74"/>
    </location>
    <ligand>
        <name>substrate</name>
    </ligand>
</feature>
<sequence>MPNQKIISYQYMQFHKYQGTGNDFVMIDDRARAFDETDQPLIARLCDRRFGIGADGLILLRNKPDFDFEMVYFNADGRPSSMCGNGGRCTVAFAKHLGLINSETRFLAVDGPHDARVEPDGTVRLRMIDVNAPIEAEIGEDDVFLHTGSPHHIHFLDPEEGHKLAEFDVYGAGHDIRYDQAYDPVGTNVNFVEVPADPAHAWPVRTYERGVENETLSCGTGVTAVALAASQRGAVSPVRLQTMGGELEVSFEQQPDGGFANVWLSGPATRVFGGEV</sequence>
<feature type="active site" description="Proton donor" evidence="3">
    <location>
        <position position="83"/>
    </location>
</feature>
<comment type="subcellular location">
    <subcellularLocation>
        <location evidence="3">Cytoplasm</location>
    </subcellularLocation>
</comment>
<feature type="site" description="Could be important to modulate the pK values of the two catalytic cysteine residues" evidence="3">
    <location>
        <position position="208"/>
    </location>
</feature>
<comment type="caution">
    <text evidence="5">The sequence shown here is derived from an EMBL/GenBank/DDBJ whole genome shotgun (WGS) entry which is preliminary data.</text>
</comment>
<dbReference type="Proteomes" id="UP001501469">
    <property type="component" value="Unassembled WGS sequence"/>
</dbReference>
<dbReference type="Gene3D" id="3.10.310.10">
    <property type="entry name" value="Diaminopimelate Epimerase, Chain A, domain 1"/>
    <property type="match status" value="2"/>
</dbReference>
<comment type="subunit">
    <text evidence="3">Homodimer.</text>
</comment>
<keyword evidence="3" id="KW-0028">Amino-acid biosynthesis</keyword>
<dbReference type="PANTHER" id="PTHR31689">
    <property type="entry name" value="DIAMINOPIMELATE EPIMERASE, CHLOROPLASTIC"/>
    <property type="match status" value="1"/>
</dbReference>
<evidence type="ECO:0000256" key="3">
    <source>
        <dbReference type="HAMAP-Rule" id="MF_00197"/>
    </source>
</evidence>
<dbReference type="NCBIfam" id="TIGR00652">
    <property type="entry name" value="DapF"/>
    <property type="match status" value="1"/>
</dbReference>